<organism evidence="6 7">
    <name type="scientific">Amycolatopsis antarctica</name>
    <dbReference type="NCBI Taxonomy" id="1854586"/>
    <lineage>
        <taxon>Bacteria</taxon>
        <taxon>Bacillati</taxon>
        <taxon>Actinomycetota</taxon>
        <taxon>Actinomycetes</taxon>
        <taxon>Pseudonocardiales</taxon>
        <taxon>Pseudonocardiaceae</taxon>
        <taxon>Amycolatopsis</taxon>
    </lineage>
</organism>
<feature type="domain" description="OmpR/PhoB-type" evidence="5">
    <location>
        <begin position="121"/>
        <end position="216"/>
    </location>
</feature>
<dbReference type="Gene3D" id="3.40.50.2300">
    <property type="match status" value="1"/>
</dbReference>
<evidence type="ECO:0000259" key="5">
    <source>
        <dbReference type="PROSITE" id="PS51755"/>
    </source>
</evidence>
<proteinExistence type="predicted"/>
<dbReference type="InterPro" id="IPR001867">
    <property type="entry name" value="OmpR/PhoB-type_DNA-bd"/>
</dbReference>
<dbReference type="Pfam" id="PF00072">
    <property type="entry name" value="Response_reg"/>
    <property type="match status" value="1"/>
</dbReference>
<dbReference type="Gene3D" id="6.10.250.690">
    <property type="match status" value="1"/>
</dbReference>
<gene>
    <name evidence="6" type="ORF">CFN78_21270</name>
</gene>
<evidence type="ECO:0000256" key="1">
    <source>
        <dbReference type="ARBA" id="ARBA00023125"/>
    </source>
</evidence>
<dbReference type="GO" id="GO:0032993">
    <property type="term" value="C:protein-DNA complex"/>
    <property type="evidence" value="ECO:0007669"/>
    <property type="project" value="TreeGrafter"/>
</dbReference>
<dbReference type="SUPFAM" id="SSF46894">
    <property type="entry name" value="C-terminal effector domain of the bipartite response regulators"/>
    <property type="match status" value="1"/>
</dbReference>
<name>A0A263D1Y1_9PSEU</name>
<dbReference type="InterPro" id="IPR039420">
    <property type="entry name" value="WalR-like"/>
</dbReference>
<evidence type="ECO:0000313" key="6">
    <source>
        <dbReference type="EMBL" id="OZM71355.1"/>
    </source>
</evidence>
<evidence type="ECO:0000259" key="4">
    <source>
        <dbReference type="PROSITE" id="PS50110"/>
    </source>
</evidence>
<protein>
    <submittedName>
        <fullName evidence="6">DNA-binding response regulator</fullName>
    </submittedName>
</protein>
<comment type="caution">
    <text evidence="6">The sequence shown here is derived from an EMBL/GenBank/DDBJ whole genome shotgun (WGS) entry which is preliminary data.</text>
</comment>
<dbReference type="SUPFAM" id="SSF52172">
    <property type="entry name" value="CheY-like"/>
    <property type="match status" value="1"/>
</dbReference>
<evidence type="ECO:0000256" key="3">
    <source>
        <dbReference type="PROSITE-ProRule" id="PRU01091"/>
    </source>
</evidence>
<dbReference type="InterPro" id="IPR001789">
    <property type="entry name" value="Sig_transdc_resp-reg_receiver"/>
</dbReference>
<dbReference type="InParanoid" id="A0A263D1Y1"/>
<dbReference type="GO" id="GO:0006355">
    <property type="term" value="P:regulation of DNA-templated transcription"/>
    <property type="evidence" value="ECO:0007669"/>
    <property type="project" value="InterPro"/>
</dbReference>
<feature type="DNA-binding region" description="OmpR/PhoB-type" evidence="3">
    <location>
        <begin position="121"/>
        <end position="216"/>
    </location>
</feature>
<dbReference type="PROSITE" id="PS50110">
    <property type="entry name" value="RESPONSE_REGULATORY"/>
    <property type="match status" value="1"/>
</dbReference>
<dbReference type="SMART" id="SM00448">
    <property type="entry name" value="REC"/>
    <property type="match status" value="1"/>
</dbReference>
<dbReference type="CDD" id="cd00383">
    <property type="entry name" value="trans_reg_C"/>
    <property type="match status" value="1"/>
</dbReference>
<evidence type="ECO:0000256" key="2">
    <source>
        <dbReference type="PROSITE-ProRule" id="PRU00169"/>
    </source>
</evidence>
<dbReference type="Gene3D" id="1.10.10.10">
    <property type="entry name" value="Winged helix-like DNA-binding domain superfamily/Winged helix DNA-binding domain"/>
    <property type="match status" value="1"/>
</dbReference>
<dbReference type="InterPro" id="IPR036388">
    <property type="entry name" value="WH-like_DNA-bd_sf"/>
</dbReference>
<keyword evidence="1 3" id="KW-0238">DNA-binding</keyword>
<dbReference type="SMART" id="SM00862">
    <property type="entry name" value="Trans_reg_C"/>
    <property type="match status" value="1"/>
</dbReference>
<feature type="domain" description="Response regulatory" evidence="4">
    <location>
        <begin position="1"/>
        <end position="113"/>
    </location>
</feature>
<dbReference type="Pfam" id="PF00486">
    <property type="entry name" value="Trans_reg_C"/>
    <property type="match status" value="1"/>
</dbReference>
<dbReference type="GO" id="GO:0005829">
    <property type="term" value="C:cytosol"/>
    <property type="evidence" value="ECO:0007669"/>
    <property type="project" value="TreeGrafter"/>
</dbReference>
<accession>A0A263D1Y1</accession>
<sequence>MVVEDDEDLRFAVVTELAANGLRVDQAGDLATADAAFDRADYACAVLDRMLPDGDAADFVHRRRQHGWATPVLFLTARDTLADRVTGFELGGDDYLVKPFAVAEMTARVLVLCRRAGHGRPSVLRHADLEMDCAAREVRRAGTLLTLSDKEFAVLEFLLTRPESAAERSELIEHCWDSSTDPMSNVVDVVVRRLRRKLGAPELIHTVRGRGYRLAAS</sequence>
<dbReference type="PANTHER" id="PTHR48111:SF36">
    <property type="entry name" value="TRANSCRIPTIONAL REGULATORY PROTEIN CUTR"/>
    <property type="match status" value="1"/>
</dbReference>
<dbReference type="Proteomes" id="UP000242444">
    <property type="component" value="Unassembled WGS sequence"/>
</dbReference>
<dbReference type="AlphaFoldDB" id="A0A263D1Y1"/>
<dbReference type="EMBL" id="NKYE01000014">
    <property type="protein sequence ID" value="OZM71355.1"/>
    <property type="molecule type" value="Genomic_DNA"/>
</dbReference>
<keyword evidence="7" id="KW-1185">Reference proteome</keyword>
<dbReference type="GO" id="GO:0000156">
    <property type="term" value="F:phosphorelay response regulator activity"/>
    <property type="evidence" value="ECO:0007669"/>
    <property type="project" value="TreeGrafter"/>
</dbReference>
<evidence type="ECO:0000313" key="7">
    <source>
        <dbReference type="Proteomes" id="UP000242444"/>
    </source>
</evidence>
<dbReference type="InterPro" id="IPR011006">
    <property type="entry name" value="CheY-like_superfamily"/>
</dbReference>
<dbReference type="InterPro" id="IPR016032">
    <property type="entry name" value="Sig_transdc_resp-reg_C-effctor"/>
</dbReference>
<dbReference type="PANTHER" id="PTHR48111">
    <property type="entry name" value="REGULATOR OF RPOS"/>
    <property type="match status" value="1"/>
</dbReference>
<dbReference type="PROSITE" id="PS51755">
    <property type="entry name" value="OMPR_PHOB"/>
    <property type="match status" value="1"/>
</dbReference>
<dbReference type="GO" id="GO:0000976">
    <property type="term" value="F:transcription cis-regulatory region binding"/>
    <property type="evidence" value="ECO:0007669"/>
    <property type="project" value="TreeGrafter"/>
</dbReference>
<keyword evidence="2" id="KW-0597">Phosphoprotein</keyword>
<feature type="modified residue" description="4-aspartylphosphate" evidence="2">
    <location>
        <position position="48"/>
    </location>
</feature>
<dbReference type="OrthoDB" id="9802426at2"/>
<reference evidence="6 7" key="1">
    <citation type="submission" date="2017-07" db="EMBL/GenBank/DDBJ databases">
        <title>Amycolatopsis antarcticus sp. nov., isolated from the surface of an Antarcticus brown macroalga.</title>
        <authorList>
            <person name="Wang J."/>
            <person name="Leiva S."/>
            <person name="Huang J."/>
            <person name="Huang Y."/>
        </authorList>
    </citation>
    <scope>NUCLEOTIDE SEQUENCE [LARGE SCALE GENOMIC DNA]</scope>
    <source>
        <strain evidence="6 7">AU-G6</strain>
    </source>
</reference>